<dbReference type="RefSeq" id="WP_378721375.1">
    <property type="nucleotide sequence ID" value="NZ_JBHMBE010000003.1"/>
</dbReference>
<dbReference type="SUPFAM" id="SSF69118">
    <property type="entry name" value="AhpD-like"/>
    <property type="match status" value="1"/>
</dbReference>
<protein>
    <submittedName>
        <fullName evidence="3">Carboxymuconolactone decarboxylase family protein</fullName>
    </submittedName>
</protein>
<gene>
    <name evidence="3" type="ORF">ACFFPJ_09985</name>
</gene>
<accession>A0ABV5T377</accession>
<feature type="domain" description="Carboxymuconolactone decarboxylase-like" evidence="2">
    <location>
        <begin position="48"/>
        <end position="133"/>
    </location>
</feature>
<evidence type="ECO:0000313" key="4">
    <source>
        <dbReference type="Proteomes" id="UP001589611"/>
    </source>
</evidence>
<dbReference type="PANTHER" id="PTHR34846:SF7">
    <property type="entry name" value="BLL7811 PROTEIN"/>
    <property type="match status" value="1"/>
</dbReference>
<comment type="caution">
    <text evidence="3">The sequence shown here is derived from an EMBL/GenBank/DDBJ whole genome shotgun (WGS) entry which is preliminary data.</text>
</comment>
<evidence type="ECO:0000256" key="1">
    <source>
        <dbReference type="SAM" id="MobiDB-lite"/>
    </source>
</evidence>
<reference evidence="3 4" key="1">
    <citation type="submission" date="2024-09" db="EMBL/GenBank/DDBJ databases">
        <authorList>
            <person name="Sun Q."/>
            <person name="Mori K."/>
        </authorList>
    </citation>
    <scope>NUCLEOTIDE SEQUENCE [LARGE SCALE GENOMIC DNA]</scope>
    <source>
        <strain evidence="3 4">JCM 1342</strain>
    </source>
</reference>
<dbReference type="Pfam" id="PF02627">
    <property type="entry name" value="CMD"/>
    <property type="match status" value="1"/>
</dbReference>
<dbReference type="InterPro" id="IPR004675">
    <property type="entry name" value="AhpD_core"/>
</dbReference>
<feature type="region of interest" description="Disordered" evidence="1">
    <location>
        <begin position="1"/>
        <end position="25"/>
    </location>
</feature>
<proteinExistence type="predicted"/>
<dbReference type="EMBL" id="JBHMBE010000003">
    <property type="protein sequence ID" value="MFB9646126.1"/>
    <property type="molecule type" value="Genomic_DNA"/>
</dbReference>
<dbReference type="NCBIfam" id="TIGR00778">
    <property type="entry name" value="ahpD_dom"/>
    <property type="match status" value="1"/>
</dbReference>
<dbReference type="InterPro" id="IPR029032">
    <property type="entry name" value="AhpD-like"/>
</dbReference>
<keyword evidence="4" id="KW-1185">Reference proteome</keyword>
<dbReference type="InterPro" id="IPR003779">
    <property type="entry name" value="CMD-like"/>
</dbReference>
<organism evidence="3 4">
    <name type="scientific">Microbacterium terregens</name>
    <dbReference type="NCBI Taxonomy" id="69363"/>
    <lineage>
        <taxon>Bacteria</taxon>
        <taxon>Bacillati</taxon>
        <taxon>Actinomycetota</taxon>
        <taxon>Actinomycetes</taxon>
        <taxon>Micrococcales</taxon>
        <taxon>Microbacteriaceae</taxon>
        <taxon>Microbacterium</taxon>
    </lineage>
</organism>
<dbReference type="Proteomes" id="UP001589611">
    <property type="component" value="Unassembled WGS sequence"/>
</dbReference>
<sequence>MRLKPKAPLHPTDPRPMGTDTADPIEEGTTMSTTLSVPVRLDIDALCPGFSRAMVRLDAAATGELDSAEIEGPLRQLVRIRASQLNGCAYCVDLHTKDALEEGESFGRLAAVSVWRESPFFTQRERSALSLTESITRAADTHVADEEWSTAATDFLPTELGALVALIVTINAWNSIGVTTRAWTPVLVGSVLPVETNPVETAGVAEPEPC</sequence>
<dbReference type="Gene3D" id="1.20.1290.10">
    <property type="entry name" value="AhpD-like"/>
    <property type="match status" value="1"/>
</dbReference>
<dbReference type="PANTHER" id="PTHR34846">
    <property type="entry name" value="4-CARBOXYMUCONOLACTONE DECARBOXYLASE FAMILY PROTEIN (AFU_ORTHOLOGUE AFUA_6G11590)"/>
    <property type="match status" value="1"/>
</dbReference>
<name>A0ABV5T377_9MICO</name>
<evidence type="ECO:0000313" key="3">
    <source>
        <dbReference type="EMBL" id="MFB9646126.1"/>
    </source>
</evidence>
<evidence type="ECO:0000259" key="2">
    <source>
        <dbReference type="Pfam" id="PF02627"/>
    </source>
</evidence>